<dbReference type="EMBL" id="FLRH01000003">
    <property type="protein sequence ID" value="SBT67229.1"/>
    <property type="molecule type" value="Genomic_DNA"/>
</dbReference>
<dbReference type="SUPFAM" id="SSF48452">
    <property type="entry name" value="TPR-like"/>
    <property type="match status" value="1"/>
</dbReference>
<dbReference type="Gene3D" id="1.25.40.10">
    <property type="entry name" value="Tetratricopeptide repeat domain"/>
    <property type="match status" value="1"/>
</dbReference>
<dbReference type="SMART" id="SM00530">
    <property type="entry name" value="HTH_XRE"/>
    <property type="match status" value="1"/>
</dbReference>
<dbReference type="InterPro" id="IPR001387">
    <property type="entry name" value="Cro/C1-type_HTH"/>
</dbReference>
<dbReference type="Gene3D" id="1.10.260.40">
    <property type="entry name" value="lambda repressor-like DNA-binding domains"/>
    <property type="match status" value="1"/>
</dbReference>
<dbReference type="InterPro" id="IPR011990">
    <property type="entry name" value="TPR-like_helical_dom_sf"/>
</dbReference>
<dbReference type="PANTHER" id="PTHR46797:SF1">
    <property type="entry name" value="METHYLPHOSPHONATE SYNTHASE"/>
    <property type="match status" value="1"/>
</dbReference>
<dbReference type="OrthoDB" id="3543522at2"/>
<feature type="domain" description="HTH cro/C1-type" evidence="2">
    <location>
        <begin position="11"/>
        <end position="64"/>
    </location>
</feature>
<reference evidence="4" key="1">
    <citation type="submission" date="2016-06" db="EMBL/GenBank/DDBJ databases">
        <authorList>
            <person name="Varghese N."/>
            <person name="Submissions Spin"/>
        </authorList>
    </citation>
    <scope>NUCLEOTIDE SEQUENCE [LARGE SCALE GENOMIC DNA]</scope>
    <source>
        <strain evidence="4">DSM 45794</strain>
    </source>
</reference>
<evidence type="ECO:0000313" key="4">
    <source>
        <dbReference type="Proteomes" id="UP000199558"/>
    </source>
</evidence>
<accession>A0A1A9BE39</accession>
<dbReference type="PROSITE" id="PS50943">
    <property type="entry name" value="HTH_CROC1"/>
    <property type="match status" value="1"/>
</dbReference>
<evidence type="ECO:0000259" key="2">
    <source>
        <dbReference type="PROSITE" id="PS50943"/>
    </source>
</evidence>
<keyword evidence="4" id="KW-1185">Reference proteome</keyword>
<dbReference type="GO" id="GO:0003700">
    <property type="term" value="F:DNA-binding transcription factor activity"/>
    <property type="evidence" value="ECO:0007669"/>
    <property type="project" value="TreeGrafter"/>
</dbReference>
<sequence>MLQQSEFGSRLRALREKRGLSQAALAEGAISTGYLSRLESGARRPTPRVVAYLAQRLGVPVSVLEDPNADPVDAVEASPFTQVLAAVISASSHDRAAEPLAEALRADGQHDPAQRWQALWLLAEIRGDEGERDEQRHLLEELVELSGQLGVAPLLARAQTQLSRCLRTLGDTAGAREYAQRAYDVAGELSLTDRAATLQALVSALAEAGRLDEARTHADELCRLTEPAGGTLHVEALWAAATVRTRQGDHAGAIARLEEALSGANSRQDLHLWIRLHLAAASLYLQTTPAQPEQARAALDTVEPVLRLIGTERHHQEHQSLRAHLAFAEGRLDDARAICDAAADRRSLLSFRDRLKLAALQARLAILGGDADGGIRALQDVARQAEQAHNVELAAELWRSLAETLARPYGGDPALAGRAPTG</sequence>
<proteinExistence type="predicted"/>
<organism evidence="3 4">
    <name type="scientific">Micromonospora sediminicola</name>
    <dbReference type="NCBI Taxonomy" id="946078"/>
    <lineage>
        <taxon>Bacteria</taxon>
        <taxon>Bacillati</taxon>
        <taxon>Actinomycetota</taxon>
        <taxon>Actinomycetes</taxon>
        <taxon>Micromonosporales</taxon>
        <taxon>Micromonosporaceae</taxon>
        <taxon>Micromonospora</taxon>
    </lineage>
</organism>
<dbReference type="InterPro" id="IPR050807">
    <property type="entry name" value="TransReg_Diox_bact_type"/>
</dbReference>
<gene>
    <name evidence="3" type="ORF">GA0070622_4283</name>
</gene>
<dbReference type="SUPFAM" id="SSF47413">
    <property type="entry name" value="lambda repressor-like DNA-binding domains"/>
    <property type="match status" value="1"/>
</dbReference>
<evidence type="ECO:0000313" key="3">
    <source>
        <dbReference type="EMBL" id="SBT67229.1"/>
    </source>
</evidence>
<dbReference type="STRING" id="946078.GA0070622_4283"/>
<evidence type="ECO:0000256" key="1">
    <source>
        <dbReference type="ARBA" id="ARBA00023125"/>
    </source>
</evidence>
<name>A0A1A9BE39_9ACTN</name>
<dbReference type="GO" id="GO:0005829">
    <property type="term" value="C:cytosol"/>
    <property type="evidence" value="ECO:0007669"/>
    <property type="project" value="TreeGrafter"/>
</dbReference>
<dbReference type="InterPro" id="IPR010982">
    <property type="entry name" value="Lambda_DNA-bd_dom_sf"/>
</dbReference>
<dbReference type="PANTHER" id="PTHR46797">
    <property type="entry name" value="HTH-TYPE TRANSCRIPTIONAL REGULATOR"/>
    <property type="match status" value="1"/>
</dbReference>
<dbReference type="Pfam" id="PF13560">
    <property type="entry name" value="HTH_31"/>
    <property type="match status" value="1"/>
</dbReference>
<keyword evidence="1" id="KW-0238">DNA-binding</keyword>
<dbReference type="RefSeq" id="WP_091576563.1">
    <property type="nucleotide sequence ID" value="NZ_FLRH01000003.1"/>
</dbReference>
<dbReference type="AlphaFoldDB" id="A0A1A9BE39"/>
<dbReference type="CDD" id="cd00093">
    <property type="entry name" value="HTH_XRE"/>
    <property type="match status" value="1"/>
</dbReference>
<protein>
    <submittedName>
        <fullName evidence="3">Transcriptional regulator, contains XRE-family HTH domain</fullName>
    </submittedName>
</protein>
<dbReference type="GO" id="GO:0003677">
    <property type="term" value="F:DNA binding"/>
    <property type="evidence" value="ECO:0007669"/>
    <property type="project" value="UniProtKB-KW"/>
</dbReference>
<dbReference type="Proteomes" id="UP000199558">
    <property type="component" value="Unassembled WGS sequence"/>
</dbReference>